<dbReference type="OrthoDB" id="9807874at2"/>
<dbReference type="InterPro" id="IPR035952">
    <property type="entry name" value="Rhomboid-like_sf"/>
</dbReference>
<proteinExistence type="inferred from homology"/>
<keyword evidence="5 7" id="KW-1133">Transmembrane helix</keyword>
<dbReference type="PANTHER" id="PTHR43731">
    <property type="entry name" value="RHOMBOID PROTEASE"/>
    <property type="match status" value="1"/>
</dbReference>
<evidence type="ECO:0000256" key="1">
    <source>
        <dbReference type="ARBA" id="ARBA00004141"/>
    </source>
</evidence>
<keyword evidence="10" id="KW-1185">Reference proteome</keyword>
<protein>
    <submittedName>
        <fullName evidence="9">Rhomboid family intramembrane serine protease</fullName>
    </submittedName>
</protein>
<dbReference type="EMBL" id="CP034170">
    <property type="protein sequence ID" value="AZI56918.1"/>
    <property type="molecule type" value="Genomic_DNA"/>
</dbReference>
<dbReference type="Pfam" id="PF01694">
    <property type="entry name" value="Rhomboid"/>
    <property type="match status" value="1"/>
</dbReference>
<accession>A0A3G8ZIB6</accession>
<keyword evidence="6 7" id="KW-0472">Membrane</keyword>
<dbReference type="PANTHER" id="PTHR43731:SF14">
    <property type="entry name" value="PRESENILIN-ASSOCIATED RHOMBOID-LIKE PROTEIN, MITOCHONDRIAL"/>
    <property type="match status" value="1"/>
</dbReference>
<dbReference type="InterPro" id="IPR022764">
    <property type="entry name" value="Peptidase_S54_rhomboid_dom"/>
</dbReference>
<comment type="similarity">
    <text evidence="2">Belongs to the peptidase S54 family.</text>
</comment>
<evidence type="ECO:0000313" key="9">
    <source>
        <dbReference type="EMBL" id="AZI56918.1"/>
    </source>
</evidence>
<feature type="transmembrane region" description="Helical" evidence="7">
    <location>
        <begin position="256"/>
        <end position="274"/>
    </location>
</feature>
<dbReference type="AlphaFoldDB" id="A0A3G8ZIB6"/>
<organism evidence="9 10">
    <name type="scientific">Nakamurella antarctica</name>
    <dbReference type="NCBI Taxonomy" id="1902245"/>
    <lineage>
        <taxon>Bacteria</taxon>
        <taxon>Bacillati</taxon>
        <taxon>Actinomycetota</taxon>
        <taxon>Actinomycetes</taxon>
        <taxon>Nakamurellales</taxon>
        <taxon>Nakamurellaceae</taxon>
        <taxon>Nakamurella</taxon>
    </lineage>
</organism>
<feature type="transmembrane region" description="Helical" evidence="7">
    <location>
        <begin position="232"/>
        <end position="250"/>
    </location>
</feature>
<feature type="transmembrane region" description="Helical" evidence="7">
    <location>
        <begin position="203"/>
        <end position="220"/>
    </location>
</feature>
<evidence type="ECO:0000259" key="8">
    <source>
        <dbReference type="Pfam" id="PF01694"/>
    </source>
</evidence>
<evidence type="ECO:0000313" key="10">
    <source>
        <dbReference type="Proteomes" id="UP000268084"/>
    </source>
</evidence>
<feature type="transmembrane region" description="Helical" evidence="7">
    <location>
        <begin position="179"/>
        <end position="197"/>
    </location>
</feature>
<evidence type="ECO:0000256" key="2">
    <source>
        <dbReference type="ARBA" id="ARBA00009045"/>
    </source>
</evidence>
<dbReference type="InterPro" id="IPR050925">
    <property type="entry name" value="Rhomboid_protease_S54"/>
</dbReference>
<dbReference type="GO" id="GO:0004252">
    <property type="term" value="F:serine-type endopeptidase activity"/>
    <property type="evidence" value="ECO:0007669"/>
    <property type="project" value="InterPro"/>
</dbReference>
<dbReference type="Proteomes" id="UP000268084">
    <property type="component" value="Chromosome"/>
</dbReference>
<evidence type="ECO:0000256" key="3">
    <source>
        <dbReference type="ARBA" id="ARBA00022692"/>
    </source>
</evidence>
<dbReference type="Gene3D" id="1.20.1540.10">
    <property type="entry name" value="Rhomboid-like"/>
    <property type="match status" value="1"/>
</dbReference>
<evidence type="ECO:0000256" key="7">
    <source>
        <dbReference type="SAM" id="Phobius"/>
    </source>
</evidence>
<reference evidence="9 10" key="1">
    <citation type="submission" date="2018-11" db="EMBL/GenBank/DDBJ databases">
        <authorList>
            <person name="Da X."/>
        </authorList>
    </citation>
    <scope>NUCLEOTIDE SEQUENCE [LARGE SCALE GENOMIC DNA]</scope>
    <source>
        <strain evidence="9 10">S14-144</strain>
    </source>
</reference>
<sequence length="304" mass="32248">MTYPPQPGNPSGPPVGPSAGNFGYHPVRAVQVCSWHPDRVTALSCTRCGRPSCPECLQPASVGFHCRACQAESKQNQVVPKTVAGSILGQQPLITYVLIAVNVLVFVITMIQAGGESRLPTSEWLSGGWLVPGLAANGDYWQYITSGFLHLSLIHVALNMLSLYFLGIALERMVGRGRFLAIYVLALLGGSVAVMYLSAEYSATAGASGAIFGLMGALVVTFRRLKFNLRPLAGILVLNIGITVFNNTTISWQGHLGGLLVGAAVGAVMVYLPAKDRTRNQVLACAGIFAVIVLLILIRAAQLS</sequence>
<keyword evidence="3 7" id="KW-0812">Transmembrane</keyword>
<feature type="transmembrane region" description="Helical" evidence="7">
    <location>
        <begin position="93"/>
        <end position="115"/>
    </location>
</feature>
<dbReference type="SUPFAM" id="SSF144091">
    <property type="entry name" value="Rhomboid-like"/>
    <property type="match status" value="1"/>
</dbReference>
<feature type="transmembrane region" description="Helical" evidence="7">
    <location>
        <begin position="281"/>
        <end position="301"/>
    </location>
</feature>
<keyword evidence="4" id="KW-0378">Hydrolase</keyword>
<comment type="subcellular location">
    <subcellularLocation>
        <location evidence="1">Membrane</location>
        <topology evidence="1">Multi-pass membrane protein</topology>
    </subcellularLocation>
</comment>
<dbReference type="GO" id="GO:0006508">
    <property type="term" value="P:proteolysis"/>
    <property type="evidence" value="ECO:0007669"/>
    <property type="project" value="UniProtKB-KW"/>
</dbReference>
<feature type="domain" description="Peptidase S54 rhomboid" evidence="8">
    <location>
        <begin position="138"/>
        <end position="270"/>
    </location>
</feature>
<reference evidence="9 10" key="2">
    <citation type="submission" date="2018-12" db="EMBL/GenBank/DDBJ databases">
        <title>Nakamurella antarcticus sp. nov., isolated from Antarctica South Shetland Islands soil.</title>
        <authorList>
            <person name="Peng F."/>
        </authorList>
    </citation>
    <scope>NUCLEOTIDE SEQUENCE [LARGE SCALE GENOMIC DNA]</scope>
    <source>
        <strain evidence="9 10">S14-144</strain>
    </source>
</reference>
<name>A0A3G8ZIB6_9ACTN</name>
<evidence type="ECO:0000256" key="5">
    <source>
        <dbReference type="ARBA" id="ARBA00022989"/>
    </source>
</evidence>
<keyword evidence="9" id="KW-0645">Protease</keyword>
<gene>
    <name evidence="9" type="ORF">EH165_00765</name>
</gene>
<dbReference type="GO" id="GO:0016020">
    <property type="term" value="C:membrane"/>
    <property type="evidence" value="ECO:0007669"/>
    <property type="project" value="UniProtKB-SubCell"/>
</dbReference>
<feature type="transmembrane region" description="Helical" evidence="7">
    <location>
        <begin position="140"/>
        <end position="167"/>
    </location>
</feature>
<evidence type="ECO:0000256" key="4">
    <source>
        <dbReference type="ARBA" id="ARBA00022801"/>
    </source>
</evidence>
<dbReference type="KEGG" id="nak:EH165_00765"/>
<evidence type="ECO:0000256" key="6">
    <source>
        <dbReference type="ARBA" id="ARBA00023136"/>
    </source>
</evidence>